<dbReference type="InterPro" id="IPR041304">
    <property type="entry name" value="AbiTii"/>
</dbReference>
<evidence type="ECO:0000313" key="2">
    <source>
        <dbReference type="EMBL" id="MFK9095495.1"/>
    </source>
</evidence>
<evidence type="ECO:0000313" key="3">
    <source>
        <dbReference type="Proteomes" id="UP001623041"/>
    </source>
</evidence>
<keyword evidence="3" id="KW-1185">Reference proteome</keyword>
<name>A0ABW8RPN9_9BACI</name>
<dbReference type="Pfam" id="PF18864">
    <property type="entry name" value="AbiTii"/>
    <property type="match status" value="1"/>
</dbReference>
<accession>A0ABW8RPN9</accession>
<feature type="domain" description="AbiTii" evidence="1">
    <location>
        <begin position="2"/>
        <end position="182"/>
    </location>
</feature>
<dbReference type="EMBL" id="JBJHQH010000053">
    <property type="protein sequence ID" value="MFK9095495.1"/>
    <property type="molecule type" value="Genomic_DNA"/>
</dbReference>
<organism evidence="2 3">
    <name type="scientific">Bacillus salipaludis</name>
    <dbReference type="NCBI Taxonomy" id="2547811"/>
    <lineage>
        <taxon>Bacteria</taxon>
        <taxon>Bacillati</taxon>
        <taxon>Bacillota</taxon>
        <taxon>Bacilli</taxon>
        <taxon>Bacillales</taxon>
        <taxon>Bacillaceae</taxon>
        <taxon>Bacillus</taxon>
    </lineage>
</organism>
<protein>
    <recommendedName>
        <fullName evidence="1">AbiTii domain-containing protein</fullName>
    </recommendedName>
</protein>
<reference evidence="2 3" key="1">
    <citation type="submission" date="2024-11" db="EMBL/GenBank/DDBJ databases">
        <authorList>
            <person name="Lucas J.A."/>
        </authorList>
    </citation>
    <scope>NUCLEOTIDE SEQUENCE [LARGE SCALE GENOMIC DNA]</scope>
    <source>
        <strain evidence="2 3">Z 5.4</strain>
    </source>
</reference>
<sequence>MSLVLELQREAVDGNSSINNLLRKALLVAKKLKVQDIEKWVFSEMNGYARFEEIPDYRVVRGNLKAWNPHYGYIPYIIENSKFYDEVSTRKVDSSVSELEHILEGPNGNIIMKFHAELENYLMKNQEFPFQPSLHISDSQFKKIIETVRGIVLNWSLQLEEDGILGEGMSFSKKEEEKAAKSTEQIIHQNIYNSGGGHIQVQQHTQNSSQSLQINSTIDKSELTNFIAEAKKLFAEITDPDQKDELDSEIAVLEAQVKSPRPKVAMISEALKSIRNISEGVTGSLIATAVAEKVFAILNKLPL</sequence>
<gene>
    <name evidence="2" type="ORF">ACJEBI_29140</name>
</gene>
<proteinExistence type="predicted"/>
<evidence type="ECO:0000259" key="1">
    <source>
        <dbReference type="Pfam" id="PF18864"/>
    </source>
</evidence>
<dbReference type="RefSeq" id="WP_406583876.1">
    <property type="nucleotide sequence ID" value="NZ_JBJHQH010000053.1"/>
</dbReference>
<comment type="caution">
    <text evidence="2">The sequence shown here is derived from an EMBL/GenBank/DDBJ whole genome shotgun (WGS) entry which is preliminary data.</text>
</comment>
<dbReference type="Proteomes" id="UP001623041">
    <property type="component" value="Unassembled WGS sequence"/>
</dbReference>